<organism evidence="1 2">
    <name type="scientific">Leisingera aquaemixtae</name>
    <dbReference type="NCBI Taxonomy" id="1396826"/>
    <lineage>
        <taxon>Bacteria</taxon>
        <taxon>Pseudomonadati</taxon>
        <taxon>Pseudomonadota</taxon>
        <taxon>Alphaproteobacteria</taxon>
        <taxon>Rhodobacterales</taxon>
        <taxon>Roseobacteraceae</taxon>
        <taxon>Leisingera</taxon>
    </lineage>
</organism>
<dbReference type="Proteomes" id="UP000051326">
    <property type="component" value="Unassembled WGS sequence"/>
</dbReference>
<accession>A0A0N7M4R8</accession>
<dbReference type="AlphaFoldDB" id="A0A0N7M4R8"/>
<dbReference type="RefSeq" id="WP_058286483.1">
    <property type="nucleotide sequence ID" value="NZ_CP041159.1"/>
</dbReference>
<evidence type="ECO:0000313" key="1">
    <source>
        <dbReference type="EMBL" id="CUI00394.1"/>
    </source>
</evidence>
<sequence length="122" mass="13696">MNTYVPKAVQEALDTARLQGMRKKSRLRVMADNELYPVLRIWKTGFSVEAETAPMLRGLVDIYDGARHLSQCLIVASEEEGGEMRYEFKRSTLASDTPPLDFYKSPDAPAGLIPFDQSQGKI</sequence>
<dbReference type="EMBL" id="CYSR01000026">
    <property type="protein sequence ID" value="CUI00394.1"/>
    <property type="molecule type" value="Genomic_DNA"/>
</dbReference>
<name>A0A0N7M4R8_9RHOB</name>
<protein>
    <submittedName>
        <fullName evidence="1">Uncharacterized protein</fullName>
    </submittedName>
</protein>
<dbReference type="STRING" id="1396826.PHA8399_02525"/>
<reference evidence="1 2" key="1">
    <citation type="submission" date="2015-09" db="EMBL/GenBank/DDBJ databases">
        <authorList>
            <consortium name="Swine Surveillance"/>
        </authorList>
    </citation>
    <scope>NUCLEOTIDE SEQUENCE [LARGE SCALE GENOMIC DNA]</scope>
    <source>
        <strain evidence="1 2">CECT 8399</strain>
    </source>
</reference>
<proteinExistence type="predicted"/>
<gene>
    <name evidence="1" type="ORF">PHA8399_02525</name>
</gene>
<evidence type="ECO:0000313" key="2">
    <source>
        <dbReference type="Proteomes" id="UP000051326"/>
    </source>
</evidence>